<dbReference type="PATRIC" id="fig|1502291.3.peg.287"/>
<feature type="domain" description="PUA" evidence="6">
    <location>
        <begin position="241"/>
        <end position="315"/>
    </location>
</feature>
<dbReference type="InterPro" id="IPR004521">
    <property type="entry name" value="Uncharacterised_CHP00451"/>
</dbReference>
<evidence type="ECO:0000259" key="6">
    <source>
        <dbReference type="SMART" id="SM00359"/>
    </source>
</evidence>
<dbReference type="InterPro" id="IPR015947">
    <property type="entry name" value="PUA-like_sf"/>
</dbReference>
<dbReference type="SMART" id="SM01136">
    <property type="entry name" value="DKCLD"/>
    <property type="match status" value="1"/>
</dbReference>
<evidence type="ECO:0000313" key="8">
    <source>
        <dbReference type="EMBL" id="KFM17033.1"/>
    </source>
</evidence>
<dbReference type="Gene3D" id="3.30.2350.10">
    <property type="entry name" value="Pseudouridine synthase"/>
    <property type="match status" value="1"/>
</dbReference>
<dbReference type="InterPro" id="IPR004802">
    <property type="entry name" value="tRNA_PsdUridine_synth_B_fam"/>
</dbReference>
<evidence type="ECO:0000256" key="5">
    <source>
        <dbReference type="HAMAP-Rule" id="MF_01081"/>
    </source>
</evidence>
<evidence type="ECO:0000313" key="9">
    <source>
        <dbReference type="Proteomes" id="UP000029386"/>
    </source>
</evidence>
<dbReference type="InterPro" id="IPR012960">
    <property type="entry name" value="Dyskerin-like"/>
</dbReference>
<dbReference type="GO" id="GO:0003723">
    <property type="term" value="F:RNA binding"/>
    <property type="evidence" value="ECO:0007669"/>
    <property type="project" value="InterPro"/>
</dbReference>
<comment type="catalytic activity">
    <reaction evidence="5">
        <text>uridine(55) in tRNA = pseudouridine(55) in tRNA</text>
        <dbReference type="Rhea" id="RHEA:42532"/>
        <dbReference type="Rhea" id="RHEA-COMP:10101"/>
        <dbReference type="Rhea" id="RHEA-COMP:10102"/>
        <dbReference type="ChEBI" id="CHEBI:65314"/>
        <dbReference type="ChEBI" id="CHEBI:65315"/>
        <dbReference type="EC" id="5.4.99.25"/>
    </reaction>
</comment>
<dbReference type="STRING" id="1502291.AAA799D11_00342"/>
<dbReference type="Pfam" id="PF08068">
    <property type="entry name" value="DKCLD"/>
    <property type="match status" value="1"/>
</dbReference>
<dbReference type="Pfam" id="PF01509">
    <property type="entry name" value="TruB_N"/>
    <property type="match status" value="1"/>
</dbReference>
<dbReference type="InterPro" id="IPR032819">
    <property type="entry name" value="TruB_C"/>
</dbReference>
<evidence type="ECO:0000256" key="3">
    <source>
        <dbReference type="ARBA" id="ARBA00060072"/>
    </source>
</evidence>
<evidence type="ECO:0000256" key="2">
    <source>
        <dbReference type="ARBA" id="ARBA00023235"/>
    </source>
</evidence>
<evidence type="ECO:0000256" key="1">
    <source>
        <dbReference type="ARBA" id="ARBA00022694"/>
    </source>
</evidence>
<dbReference type="GO" id="GO:0031119">
    <property type="term" value="P:tRNA pseudouridine synthesis"/>
    <property type="evidence" value="ECO:0007669"/>
    <property type="project" value="UniProtKB-UniRule"/>
</dbReference>
<gene>
    <name evidence="5 8" type="primary">truB</name>
    <name evidence="8" type="ORF">AAA799D11_00342</name>
</gene>
<comment type="caution">
    <text evidence="8">The sequence shown here is derived from an EMBL/GenBank/DDBJ whole genome shotgun (WGS) entry which is preliminary data.</text>
</comment>
<dbReference type="Pfam" id="PF01472">
    <property type="entry name" value="PUA"/>
    <property type="match status" value="1"/>
</dbReference>
<dbReference type="EC" id="5.4.99.25" evidence="5"/>
<dbReference type="InterPro" id="IPR026326">
    <property type="entry name" value="TruB_arch"/>
</dbReference>
<accession>A0A087RU79</accession>
<comment type="function">
    <text evidence="3 5">Could be responsible for synthesis of pseudouridine from uracil-55 in the psi GC loop of transfer RNAs.</text>
</comment>
<evidence type="ECO:0000259" key="7">
    <source>
        <dbReference type="SMART" id="SM01136"/>
    </source>
</evidence>
<dbReference type="GO" id="GO:0000495">
    <property type="term" value="P:box H/ACA sno(s)RNA 3'-end processing"/>
    <property type="evidence" value="ECO:0007669"/>
    <property type="project" value="TreeGrafter"/>
</dbReference>
<dbReference type="GO" id="GO:0031120">
    <property type="term" value="P:snRNA pseudouridine synthesis"/>
    <property type="evidence" value="ECO:0007669"/>
    <property type="project" value="TreeGrafter"/>
</dbReference>
<dbReference type="Proteomes" id="UP000029386">
    <property type="component" value="Unassembled WGS sequence"/>
</dbReference>
<comment type="similarity">
    <text evidence="4 5">Belongs to the pseudouridine synthase TruB family. Type 2 subfamily.</text>
</comment>
<sequence length="449" mass="50011">MTLKQLENLIEVDQDITDDAYGTYYDKRTIEQLLNYGIILLDKPPGPTSHETVAWTKRILKLPKIGHSGTLDPQVSGVLPLGLGEATKALGVLLFGPKEYHALGRVHSLPSKEKLHEVIELLTGEIYQKPPQRSAVVRQTRTRTIYEFEVLEQKERLLLTRVLCEAGTYIRKLYYDLGEILGPGATMIELRRTRVDQFRETDGLVTLHELANAFALWEEKKDDSKLKSMIQPVEHALSELKSVVIRDSAIDAMCHGAQLAIPGILQISPNLKKGDIVGIYTQKGEAVALAEATMSGQEIQDAVKGYAFETKRIIMAPNTYPKKYLIDVKNTSQLVYVEGAGISVVTEKFDFKKGEEIKIKIINTGTVPLIFSDASYGLRITGLSGILMYTPTSAQVESELKPNDEIEFSWDQIKNDGDDALEGLYKISAKGFDPAGDKVERSTTVTIWK</sequence>
<evidence type="ECO:0000256" key="4">
    <source>
        <dbReference type="ARBA" id="ARBA00060775"/>
    </source>
</evidence>
<organism evidence="8 9">
    <name type="scientific">Marine Group I thaumarchaeote SCGC AAA799-D11</name>
    <dbReference type="NCBI Taxonomy" id="1502291"/>
    <lineage>
        <taxon>Archaea</taxon>
        <taxon>Nitrososphaerota</taxon>
        <taxon>Marine Group I</taxon>
    </lineage>
</organism>
<dbReference type="PROSITE" id="PS50890">
    <property type="entry name" value="PUA"/>
    <property type="match status" value="1"/>
</dbReference>
<keyword evidence="1 5" id="KW-0819">tRNA processing</keyword>
<dbReference type="InterPro" id="IPR002501">
    <property type="entry name" value="PsdUridine_synth_N"/>
</dbReference>
<feature type="active site" description="Nucleophile" evidence="5">
    <location>
        <position position="72"/>
    </location>
</feature>
<dbReference type="SUPFAM" id="SSF55120">
    <property type="entry name" value="Pseudouridine synthase"/>
    <property type="match status" value="1"/>
</dbReference>
<dbReference type="NCBIfam" id="TIGR00425">
    <property type="entry name" value="CBF5"/>
    <property type="match status" value="1"/>
</dbReference>
<dbReference type="CDD" id="cd21148">
    <property type="entry name" value="PUA_Cbf5"/>
    <property type="match status" value="1"/>
</dbReference>
<keyword evidence="2 5" id="KW-0413">Isomerase</keyword>
<dbReference type="PANTHER" id="PTHR23127">
    <property type="entry name" value="CENTROMERE/MICROTUBULE BINDING PROTEIN CBF5"/>
    <property type="match status" value="1"/>
</dbReference>
<dbReference type="EMBL" id="JOSY01000010">
    <property type="protein sequence ID" value="KFM17033.1"/>
    <property type="molecule type" value="Genomic_DNA"/>
</dbReference>
<proteinExistence type="inferred from homology"/>
<dbReference type="InterPro" id="IPR002478">
    <property type="entry name" value="PUA"/>
</dbReference>
<dbReference type="Gene3D" id="2.30.130.10">
    <property type="entry name" value="PUA domain"/>
    <property type="match status" value="1"/>
</dbReference>
<dbReference type="FunFam" id="3.30.2350.10:FF:000001">
    <property type="entry name" value="H/ACA ribonucleoprotein complex subunit CBF5"/>
    <property type="match status" value="1"/>
</dbReference>
<keyword evidence="9" id="KW-1185">Reference proteome</keyword>
<dbReference type="AlphaFoldDB" id="A0A087RU79"/>
<dbReference type="NCBIfam" id="TIGR00451">
    <property type="entry name" value="unchar_dom_2"/>
    <property type="match status" value="1"/>
</dbReference>
<dbReference type="NCBIfam" id="NF003280">
    <property type="entry name" value="PRK04270.1"/>
    <property type="match status" value="1"/>
</dbReference>
<feature type="domain" description="Dyskerin-like" evidence="7">
    <location>
        <begin position="1"/>
        <end position="53"/>
    </location>
</feature>
<dbReference type="InterPro" id="IPR036974">
    <property type="entry name" value="PUA_sf"/>
</dbReference>
<dbReference type="SUPFAM" id="SSF88697">
    <property type="entry name" value="PUA domain-like"/>
    <property type="match status" value="1"/>
</dbReference>
<dbReference type="SMART" id="SM00359">
    <property type="entry name" value="PUA"/>
    <property type="match status" value="1"/>
</dbReference>
<name>A0A087RU79_9ARCH</name>
<dbReference type="GO" id="GO:1990481">
    <property type="term" value="P:mRNA pseudouridine synthesis"/>
    <property type="evidence" value="ECO:0007669"/>
    <property type="project" value="TreeGrafter"/>
</dbReference>
<dbReference type="GO" id="GO:0160148">
    <property type="term" value="F:tRNA pseudouridine(55) synthase activity"/>
    <property type="evidence" value="ECO:0007669"/>
    <property type="project" value="UniProtKB-EC"/>
</dbReference>
<dbReference type="InterPro" id="IPR020103">
    <property type="entry name" value="PsdUridine_synth_cat_dom_sf"/>
</dbReference>
<dbReference type="HAMAP" id="MF_01081">
    <property type="entry name" value="TruB_arch"/>
    <property type="match status" value="1"/>
</dbReference>
<protein>
    <recommendedName>
        <fullName evidence="5">Probable tRNA pseudouridine synthase B</fullName>
        <ecNumber evidence="5">5.4.99.25</ecNumber>
    </recommendedName>
    <alternativeName>
        <fullName evidence="5">tRNA pseudouridine(55) synthase</fullName>
        <shortName evidence="5">Psi55 synthase</shortName>
    </alternativeName>
    <alternativeName>
        <fullName evidence="5">tRNA pseudouridylate synthase</fullName>
    </alternativeName>
    <alternativeName>
        <fullName evidence="5">tRNA-uridine isomerase</fullName>
    </alternativeName>
</protein>
<dbReference type="GO" id="GO:0031118">
    <property type="term" value="P:rRNA pseudouridine synthesis"/>
    <property type="evidence" value="ECO:0007669"/>
    <property type="project" value="TreeGrafter"/>
</dbReference>
<dbReference type="Pfam" id="PF16198">
    <property type="entry name" value="TruB_C_2"/>
    <property type="match status" value="1"/>
</dbReference>
<reference evidence="8 9" key="1">
    <citation type="submission" date="2014-06" db="EMBL/GenBank/DDBJ databases">
        <authorList>
            <person name="Ngugi D.K."/>
            <person name="Blom J."/>
            <person name="Alam I."/>
            <person name="Rashid M."/>
            <person name="Baalawi W."/>
            <person name="Zhang G."/>
            <person name="Hikmawan T."/>
            <person name="Guan Y."/>
            <person name="Antunes A."/>
            <person name="Siam R."/>
            <person name="El-Dorry H."/>
            <person name="Bajic V."/>
            <person name="Stingl U."/>
        </authorList>
    </citation>
    <scope>NUCLEOTIDE SEQUENCE [LARGE SCALE GENOMIC DNA]</scope>
    <source>
        <strain evidence="8">SCGC AAA799-D11</strain>
    </source>
</reference>
<dbReference type="PANTHER" id="PTHR23127:SF0">
    <property type="entry name" value="H_ACA RIBONUCLEOPROTEIN COMPLEX SUBUNIT DKC1"/>
    <property type="match status" value="1"/>
</dbReference>